<comment type="caution">
    <text evidence="1">The sequence shown here is derived from an EMBL/GenBank/DDBJ whole genome shotgun (WGS) entry which is preliminary data.</text>
</comment>
<dbReference type="OrthoDB" id="4485313at2"/>
<dbReference type="Proteomes" id="UP000289954">
    <property type="component" value="Unassembled WGS sequence"/>
</dbReference>
<dbReference type="EMBL" id="BIMR01000038">
    <property type="protein sequence ID" value="GCE75693.1"/>
    <property type="molecule type" value="Genomic_DNA"/>
</dbReference>
<organism evidence="1 2">
    <name type="scientific">Cellulomonas biazotea</name>
    <dbReference type="NCBI Taxonomy" id="1709"/>
    <lineage>
        <taxon>Bacteria</taxon>
        <taxon>Bacillati</taxon>
        <taxon>Actinomycetota</taxon>
        <taxon>Actinomycetes</taxon>
        <taxon>Micrococcales</taxon>
        <taxon>Cellulomonadaceae</taxon>
        <taxon>Cellulomonas</taxon>
    </lineage>
</organism>
<sequence length="252" mass="27246">MITRTGTVSADYSQIELHLDCDGEEPSAADLGAVENSPGLVNAGDWLTLTTARQYGQVPVEVQVHLGAVPLDPAWDAVHEASMPVGVGATVVGWAGEGDAVEVPVPAAGLHRVRFVVVDGQAGSDWFRDPARDDEQPVERYLLQLWPEPAPRGPHVVATVPWAQYWAFGPDAARLVAALAHVPDPERLVALVDAALVAHPDVAAHLRAGDETYTTGIVRYAQELFRETYAMGVYVEQRADHEGLRRLIRSRA</sequence>
<dbReference type="AlphaFoldDB" id="A0A402DNI4"/>
<reference evidence="1 2" key="1">
    <citation type="submission" date="2019-01" db="EMBL/GenBank/DDBJ databases">
        <title>Draft genome sequence of Cellulomonas takizawaensis strain TKZ-21.</title>
        <authorList>
            <person name="Yamamura H."/>
            <person name="Hayashi T."/>
            <person name="Hamada M."/>
            <person name="Serisawa Y."/>
            <person name="Matsuyama K."/>
            <person name="Nakagawa Y."/>
            <person name="Otoguro M."/>
            <person name="Yanagida F."/>
            <person name="Hayakawa M."/>
        </authorList>
    </citation>
    <scope>NUCLEOTIDE SEQUENCE [LARGE SCALE GENOMIC DNA]</scope>
    <source>
        <strain evidence="1 2">NBRC12680</strain>
    </source>
</reference>
<name>A0A402DNI4_9CELL</name>
<accession>A0A402DNI4</accession>
<dbReference type="RefSeq" id="WP_130780282.1">
    <property type="nucleotide sequence ID" value="NZ_BIMR01000038.1"/>
</dbReference>
<evidence type="ECO:0000313" key="2">
    <source>
        <dbReference type="Proteomes" id="UP000289954"/>
    </source>
</evidence>
<protein>
    <submittedName>
        <fullName evidence="1">Uncharacterized protein</fullName>
    </submittedName>
</protein>
<keyword evidence="2" id="KW-1185">Reference proteome</keyword>
<evidence type="ECO:0000313" key="1">
    <source>
        <dbReference type="EMBL" id="GCE75693.1"/>
    </source>
</evidence>
<gene>
    <name evidence="1" type="ORF">CBZ_07490</name>
</gene>
<proteinExistence type="predicted"/>